<dbReference type="PANTHER" id="PTHR30269:SF37">
    <property type="entry name" value="MEMBRANE TRANSPORTER PROTEIN"/>
    <property type="match status" value="1"/>
</dbReference>
<feature type="transmembrane region" description="Helical" evidence="8">
    <location>
        <begin position="126"/>
        <end position="153"/>
    </location>
</feature>
<evidence type="ECO:0000313" key="9">
    <source>
        <dbReference type="EMBL" id="SOB99892.1"/>
    </source>
</evidence>
<keyword evidence="6 8" id="KW-1133">Transmembrane helix</keyword>
<accession>A0A285RZ84</accession>
<dbReference type="AlphaFoldDB" id="A0A285RZ84"/>
<keyword evidence="3" id="KW-0813">Transport</keyword>
<name>A0A285RZ84_9HYPH</name>
<evidence type="ECO:0000313" key="10">
    <source>
        <dbReference type="Proteomes" id="UP000219331"/>
    </source>
</evidence>
<comment type="subcellular location">
    <subcellularLocation>
        <location evidence="1 8">Cell membrane</location>
        <topology evidence="1 8">Multi-pass membrane protein</topology>
    </subcellularLocation>
</comment>
<feature type="transmembrane region" description="Helical" evidence="8">
    <location>
        <begin position="223"/>
        <end position="243"/>
    </location>
</feature>
<dbReference type="STRING" id="538381.GCA_001696535_04299"/>
<evidence type="ECO:0000256" key="8">
    <source>
        <dbReference type="RuleBase" id="RU363041"/>
    </source>
</evidence>
<sequence>MSAASQILLIAVSLATSAVSAAFGLGGGMMLIAVMAQVMPIPALVPVHGVVQMGSNGGRALVLLPHVNWIAALWYALGAVAGAALGGALAVNLPAEIVRLALGLFILWIVWGRMPRFERAPKRAMAGAGFIATGLSMVFGATGPIGAAVLAALRLPRQTFVATQAVTALSLHVFKIAVFGVLGFAFAPWTGLILAMIASGFIGTLMGTRLLARMSEGAFRYGFRLLMTVLAGGLVLRGLAGFLPA</sequence>
<proteinExistence type="inferred from homology"/>
<protein>
    <recommendedName>
        <fullName evidence="8">Probable membrane transporter protein</fullName>
    </recommendedName>
</protein>
<evidence type="ECO:0000256" key="7">
    <source>
        <dbReference type="ARBA" id="ARBA00023136"/>
    </source>
</evidence>
<keyword evidence="4 8" id="KW-1003">Cell membrane</keyword>
<feature type="transmembrane region" description="Helical" evidence="8">
    <location>
        <begin position="97"/>
        <end position="114"/>
    </location>
</feature>
<feature type="transmembrane region" description="Helical" evidence="8">
    <location>
        <begin position="173"/>
        <end position="202"/>
    </location>
</feature>
<comment type="similarity">
    <text evidence="2 8">Belongs to the 4-toluene sulfonate uptake permease (TSUP) (TC 2.A.102) family.</text>
</comment>
<evidence type="ECO:0000256" key="4">
    <source>
        <dbReference type="ARBA" id="ARBA00022475"/>
    </source>
</evidence>
<dbReference type="OrthoDB" id="8478323at2"/>
<evidence type="ECO:0000256" key="5">
    <source>
        <dbReference type="ARBA" id="ARBA00022692"/>
    </source>
</evidence>
<dbReference type="GO" id="GO:0005886">
    <property type="term" value="C:plasma membrane"/>
    <property type="evidence" value="ECO:0007669"/>
    <property type="project" value="UniProtKB-SubCell"/>
</dbReference>
<dbReference type="InterPro" id="IPR002781">
    <property type="entry name" value="TM_pro_TauE-like"/>
</dbReference>
<evidence type="ECO:0000256" key="2">
    <source>
        <dbReference type="ARBA" id="ARBA00009142"/>
    </source>
</evidence>
<dbReference type="Pfam" id="PF01925">
    <property type="entry name" value="TauE"/>
    <property type="match status" value="1"/>
</dbReference>
<keyword evidence="10" id="KW-1185">Reference proteome</keyword>
<dbReference type="Proteomes" id="UP000219331">
    <property type="component" value="Unassembled WGS sequence"/>
</dbReference>
<organism evidence="9 10">
    <name type="scientific">Stappia indica</name>
    <dbReference type="NCBI Taxonomy" id="538381"/>
    <lineage>
        <taxon>Bacteria</taxon>
        <taxon>Pseudomonadati</taxon>
        <taxon>Pseudomonadota</taxon>
        <taxon>Alphaproteobacteria</taxon>
        <taxon>Hyphomicrobiales</taxon>
        <taxon>Stappiaceae</taxon>
        <taxon>Stappia</taxon>
    </lineage>
</organism>
<evidence type="ECO:0000256" key="3">
    <source>
        <dbReference type="ARBA" id="ARBA00022448"/>
    </source>
</evidence>
<reference evidence="9 10" key="1">
    <citation type="submission" date="2017-08" db="EMBL/GenBank/DDBJ databases">
        <authorList>
            <person name="de Groot N.N."/>
        </authorList>
    </citation>
    <scope>NUCLEOTIDE SEQUENCE [LARGE SCALE GENOMIC DNA]</scope>
    <source>
        <strain evidence="9 10">USBA 352</strain>
    </source>
</reference>
<gene>
    <name evidence="9" type="ORF">SAMN05421512_103187</name>
</gene>
<keyword evidence="5 8" id="KW-0812">Transmembrane</keyword>
<dbReference type="EMBL" id="OBML01000003">
    <property type="protein sequence ID" value="SOB99892.1"/>
    <property type="molecule type" value="Genomic_DNA"/>
</dbReference>
<dbReference type="InterPro" id="IPR052017">
    <property type="entry name" value="TSUP"/>
</dbReference>
<evidence type="ECO:0000256" key="1">
    <source>
        <dbReference type="ARBA" id="ARBA00004651"/>
    </source>
</evidence>
<keyword evidence="7 8" id="KW-0472">Membrane</keyword>
<feature type="transmembrane region" description="Helical" evidence="8">
    <location>
        <begin position="72"/>
        <end position="91"/>
    </location>
</feature>
<evidence type="ECO:0000256" key="6">
    <source>
        <dbReference type="ARBA" id="ARBA00022989"/>
    </source>
</evidence>
<dbReference type="PANTHER" id="PTHR30269">
    <property type="entry name" value="TRANSMEMBRANE PROTEIN YFCA"/>
    <property type="match status" value="1"/>
</dbReference>